<dbReference type="InterPro" id="IPR006282">
    <property type="entry name" value="Thi_PPkinase"/>
</dbReference>
<dbReference type="RefSeq" id="WP_090092746.1">
    <property type="nucleotide sequence ID" value="NZ_CBCRVU010000003.1"/>
</dbReference>
<evidence type="ECO:0000256" key="4">
    <source>
        <dbReference type="ARBA" id="ARBA00022840"/>
    </source>
</evidence>
<name>A0A1I1S2Z4_9LACO</name>
<accession>A0A1I1S2Z4</accession>
<dbReference type="GO" id="GO:0005524">
    <property type="term" value="F:ATP binding"/>
    <property type="evidence" value="ECO:0007669"/>
    <property type="project" value="UniProtKB-KW"/>
</dbReference>
<evidence type="ECO:0000256" key="5">
    <source>
        <dbReference type="NCBIfam" id="TIGR01378"/>
    </source>
</evidence>
<dbReference type="InterPro" id="IPR007371">
    <property type="entry name" value="TPK_catalytic"/>
</dbReference>
<dbReference type="GO" id="GO:0006772">
    <property type="term" value="P:thiamine metabolic process"/>
    <property type="evidence" value="ECO:0007669"/>
    <property type="project" value="UniProtKB-UniRule"/>
</dbReference>
<reference evidence="8" key="1">
    <citation type="submission" date="2016-10" db="EMBL/GenBank/DDBJ databases">
        <authorList>
            <person name="Varghese N."/>
            <person name="Submissions S."/>
        </authorList>
    </citation>
    <scope>NUCLEOTIDE SEQUENCE [LARGE SCALE GENOMIC DNA]</scope>
    <source>
        <strain evidence="8">R-53102</strain>
    </source>
</reference>
<evidence type="ECO:0000313" key="8">
    <source>
        <dbReference type="Proteomes" id="UP000199599"/>
    </source>
</evidence>
<dbReference type="STRING" id="1505723.SAMN04487792_0688"/>
<dbReference type="NCBIfam" id="TIGR01378">
    <property type="entry name" value="thi_PPkinase"/>
    <property type="match status" value="1"/>
</dbReference>
<dbReference type="Pfam" id="PF04263">
    <property type="entry name" value="TPK_catalytic"/>
    <property type="match status" value="1"/>
</dbReference>
<dbReference type="InterPro" id="IPR053149">
    <property type="entry name" value="TPK"/>
</dbReference>
<dbReference type="PANTHER" id="PTHR41299:SF1">
    <property type="entry name" value="THIAMINE PYROPHOSPHOKINASE"/>
    <property type="match status" value="1"/>
</dbReference>
<dbReference type="Gene3D" id="3.40.50.10240">
    <property type="entry name" value="Thiamin pyrophosphokinase, catalytic domain"/>
    <property type="match status" value="1"/>
</dbReference>
<dbReference type="EC" id="2.7.6.2" evidence="5"/>
<dbReference type="GO" id="GO:0009229">
    <property type="term" value="P:thiamine diphosphate biosynthetic process"/>
    <property type="evidence" value="ECO:0007669"/>
    <property type="project" value="InterPro"/>
</dbReference>
<dbReference type="Pfam" id="PF04265">
    <property type="entry name" value="TPK_B1_binding"/>
    <property type="match status" value="1"/>
</dbReference>
<dbReference type="EMBL" id="FOMN01000003">
    <property type="protein sequence ID" value="SFD40747.1"/>
    <property type="molecule type" value="Genomic_DNA"/>
</dbReference>
<gene>
    <name evidence="7" type="ORF">SAMN04487792_0688</name>
</gene>
<dbReference type="PANTHER" id="PTHR41299">
    <property type="entry name" value="THIAMINE PYROPHOSPHOKINASE"/>
    <property type="match status" value="1"/>
</dbReference>
<sequence>MKAVALLGGPKSQWPAFMKKQIFAAKKRASLLIGVDRGSILLAELGLVPDLAVGDFDSLKKNELNIIEQYIPDMRYSVPEKDLTDTELMLKYAFEDYQINFLTLLGATGGRLDHFMTNMLMMLKPEFNAWAEKIEIIDRQNLVKFYNPGNHTIKRRPGYTYFGIVTLSEVKNLNINGAKYNLSSYFNSYPISLSSNEFVQQNLVNVSFNEGVVAVIQSKDINRFQKI</sequence>
<protein>
    <recommendedName>
        <fullName evidence="5">Thiamine diphosphokinase</fullName>
        <ecNumber evidence="5">2.7.6.2</ecNumber>
    </recommendedName>
</protein>
<keyword evidence="1" id="KW-0808">Transferase</keyword>
<keyword evidence="4" id="KW-0067">ATP-binding</keyword>
<organism evidence="7 8">
    <name type="scientific">Lactobacillus bombicola</name>
    <dbReference type="NCBI Taxonomy" id="1505723"/>
    <lineage>
        <taxon>Bacteria</taxon>
        <taxon>Bacillati</taxon>
        <taxon>Bacillota</taxon>
        <taxon>Bacilli</taxon>
        <taxon>Lactobacillales</taxon>
        <taxon>Lactobacillaceae</taxon>
        <taxon>Lactobacillus</taxon>
    </lineage>
</organism>
<evidence type="ECO:0000256" key="3">
    <source>
        <dbReference type="ARBA" id="ARBA00022777"/>
    </source>
</evidence>
<evidence type="ECO:0000256" key="1">
    <source>
        <dbReference type="ARBA" id="ARBA00022679"/>
    </source>
</evidence>
<evidence type="ECO:0000259" key="6">
    <source>
        <dbReference type="SMART" id="SM00983"/>
    </source>
</evidence>
<feature type="domain" description="Thiamin pyrophosphokinase thiamin-binding" evidence="6">
    <location>
        <begin position="149"/>
        <end position="214"/>
    </location>
</feature>
<keyword evidence="2" id="KW-0547">Nucleotide-binding</keyword>
<dbReference type="GO" id="GO:0004788">
    <property type="term" value="F:thiamine diphosphokinase activity"/>
    <property type="evidence" value="ECO:0007669"/>
    <property type="project" value="UniProtKB-UniRule"/>
</dbReference>
<dbReference type="SUPFAM" id="SSF63999">
    <property type="entry name" value="Thiamin pyrophosphokinase, catalytic domain"/>
    <property type="match status" value="1"/>
</dbReference>
<dbReference type="InterPro" id="IPR036759">
    <property type="entry name" value="TPK_catalytic_sf"/>
</dbReference>
<dbReference type="InterPro" id="IPR036371">
    <property type="entry name" value="TPK_B1-bd_sf"/>
</dbReference>
<evidence type="ECO:0000313" key="7">
    <source>
        <dbReference type="EMBL" id="SFD40747.1"/>
    </source>
</evidence>
<dbReference type="AlphaFoldDB" id="A0A1I1S2Z4"/>
<dbReference type="Proteomes" id="UP000199599">
    <property type="component" value="Unassembled WGS sequence"/>
</dbReference>
<dbReference type="InterPro" id="IPR007373">
    <property type="entry name" value="Thiamin_PyroPKinase_B1-bd"/>
</dbReference>
<proteinExistence type="predicted"/>
<evidence type="ECO:0000256" key="2">
    <source>
        <dbReference type="ARBA" id="ARBA00022741"/>
    </source>
</evidence>
<keyword evidence="3 7" id="KW-0418">Kinase</keyword>
<dbReference type="CDD" id="cd07995">
    <property type="entry name" value="TPK"/>
    <property type="match status" value="1"/>
</dbReference>
<dbReference type="GO" id="GO:0016301">
    <property type="term" value="F:kinase activity"/>
    <property type="evidence" value="ECO:0007669"/>
    <property type="project" value="UniProtKB-KW"/>
</dbReference>
<dbReference type="GO" id="GO:0030975">
    <property type="term" value="F:thiamine binding"/>
    <property type="evidence" value="ECO:0007669"/>
    <property type="project" value="InterPro"/>
</dbReference>
<dbReference type="SUPFAM" id="SSF63862">
    <property type="entry name" value="Thiamin pyrophosphokinase, substrate-binding domain"/>
    <property type="match status" value="1"/>
</dbReference>
<dbReference type="SMART" id="SM00983">
    <property type="entry name" value="TPK_B1_binding"/>
    <property type="match status" value="1"/>
</dbReference>